<sequence length="292" mass="31723">MQPAPETSSPSSSGKIKLMLRQHPLLAFFILAYAISWILSIPFILAEWGVLQGDFRLVFVIKSFGPYLSAAILIGIIEGKNGLQRFRQRMRQRKAGWQWYLFILLGIPTLILLGIAVQPGALAGFLGVQPVLPLTYLVTYIAVMFGGGPLGEEPGWRGFALPRLQQRHGPLWGTLILSVCWTCWHLPDFLTSAQGGGPGTGLSAFLVNFPIFLALVTAIAILLTWIYNRTGGSIFLAILAHASVNTPQVVLVPLFPAVDTTSLNLAAMIGFGVSALVILILTRGQLGYQAEK</sequence>
<feature type="transmembrane region" description="Helical" evidence="1">
    <location>
        <begin position="97"/>
        <end position="117"/>
    </location>
</feature>
<dbReference type="EMBL" id="LGCL01000024">
    <property type="protein sequence ID" value="KPL76869.1"/>
    <property type="molecule type" value="Genomic_DNA"/>
</dbReference>
<name>A0A0P6X4Y9_9CHLR</name>
<keyword evidence="4" id="KW-1185">Reference proteome</keyword>
<feature type="transmembrane region" description="Helical" evidence="1">
    <location>
        <begin position="123"/>
        <end position="148"/>
    </location>
</feature>
<keyword evidence="1" id="KW-1133">Transmembrane helix</keyword>
<dbReference type="GO" id="GO:0080120">
    <property type="term" value="P:CAAX-box protein maturation"/>
    <property type="evidence" value="ECO:0007669"/>
    <property type="project" value="UniProtKB-ARBA"/>
</dbReference>
<feature type="domain" description="CAAX prenyl protease 2/Lysostaphin resistance protein A-like" evidence="2">
    <location>
        <begin position="138"/>
        <end position="246"/>
    </location>
</feature>
<evidence type="ECO:0000256" key="1">
    <source>
        <dbReference type="SAM" id="Phobius"/>
    </source>
</evidence>
<protein>
    <recommendedName>
        <fullName evidence="2">CAAX prenyl protease 2/Lysostaphin resistance protein A-like domain-containing protein</fullName>
    </recommendedName>
</protein>
<dbReference type="STRING" id="1134406.ADN00_09710"/>
<dbReference type="InterPro" id="IPR003675">
    <property type="entry name" value="Rce1/LyrA-like_dom"/>
</dbReference>
<evidence type="ECO:0000313" key="4">
    <source>
        <dbReference type="Proteomes" id="UP000050417"/>
    </source>
</evidence>
<dbReference type="Pfam" id="PF02517">
    <property type="entry name" value="Rce1-like"/>
    <property type="match status" value="1"/>
</dbReference>
<keyword evidence="1" id="KW-0472">Membrane</keyword>
<feature type="transmembrane region" description="Helical" evidence="1">
    <location>
        <begin position="207"/>
        <end position="227"/>
    </location>
</feature>
<feature type="transmembrane region" description="Helical" evidence="1">
    <location>
        <begin position="261"/>
        <end position="282"/>
    </location>
</feature>
<dbReference type="AlphaFoldDB" id="A0A0P6X4Y9"/>
<dbReference type="Proteomes" id="UP000050417">
    <property type="component" value="Unassembled WGS sequence"/>
</dbReference>
<feature type="transmembrane region" description="Helical" evidence="1">
    <location>
        <begin position="25"/>
        <end position="45"/>
    </location>
</feature>
<feature type="transmembrane region" description="Helical" evidence="1">
    <location>
        <begin position="169"/>
        <end position="187"/>
    </location>
</feature>
<dbReference type="PANTHER" id="PTHR35797">
    <property type="entry name" value="PROTEASE-RELATED"/>
    <property type="match status" value="1"/>
</dbReference>
<dbReference type="PANTHER" id="PTHR35797:SF1">
    <property type="entry name" value="PROTEASE"/>
    <property type="match status" value="1"/>
</dbReference>
<dbReference type="RefSeq" id="WP_075062805.1">
    <property type="nucleotide sequence ID" value="NZ_LGCL01000024.1"/>
</dbReference>
<organism evidence="3 4">
    <name type="scientific">Ornatilinea apprima</name>
    <dbReference type="NCBI Taxonomy" id="1134406"/>
    <lineage>
        <taxon>Bacteria</taxon>
        <taxon>Bacillati</taxon>
        <taxon>Chloroflexota</taxon>
        <taxon>Anaerolineae</taxon>
        <taxon>Anaerolineales</taxon>
        <taxon>Anaerolineaceae</taxon>
        <taxon>Ornatilinea</taxon>
    </lineage>
</organism>
<reference evidence="3 4" key="1">
    <citation type="submission" date="2015-07" db="EMBL/GenBank/DDBJ databases">
        <title>Genome sequence of Ornatilinea apprima DSM 23815.</title>
        <authorList>
            <person name="Hemp J."/>
            <person name="Ward L.M."/>
            <person name="Pace L.A."/>
            <person name="Fischer W.W."/>
        </authorList>
    </citation>
    <scope>NUCLEOTIDE SEQUENCE [LARGE SCALE GENOMIC DNA]</scope>
    <source>
        <strain evidence="3 4">P3M-1</strain>
    </source>
</reference>
<accession>A0A0P6X4Y9</accession>
<dbReference type="InterPro" id="IPR042150">
    <property type="entry name" value="MmRce1-like"/>
</dbReference>
<gene>
    <name evidence="3" type="ORF">ADN00_09710</name>
</gene>
<keyword evidence="1" id="KW-0812">Transmembrane</keyword>
<dbReference type="PATRIC" id="fig|1134406.4.peg.2399"/>
<comment type="caution">
    <text evidence="3">The sequence shown here is derived from an EMBL/GenBank/DDBJ whole genome shotgun (WGS) entry which is preliminary data.</text>
</comment>
<dbReference type="OrthoDB" id="9777755at2"/>
<feature type="transmembrane region" description="Helical" evidence="1">
    <location>
        <begin position="234"/>
        <end position="255"/>
    </location>
</feature>
<proteinExistence type="predicted"/>
<dbReference type="GO" id="GO:0004175">
    <property type="term" value="F:endopeptidase activity"/>
    <property type="evidence" value="ECO:0007669"/>
    <property type="project" value="UniProtKB-ARBA"/>
</dbReference>
<feature type="transmembrane region" description="Helical" evidence="1">
    <location>
        <begin position="57"/>
        <end position="77"/>
    </location>
</feature>
<evidence type="ECO:0000259" key="2">
    <source>
        <dbReference type="Pfam" id="PF02517"/>
    </source>
</evidence>
<evidence type="ECO:0000313" key="3">
    <source>
        <dbReference type="EMBL" id="KPL76869.1"/>
    </source>
</evidence>